<feature type="transmembrane region" description="Helical" evidence="7">
    <location>
        <begin position="232"/>
        <end position="253"/>
    </location>
</feature>
<dbReference type="InterPro" id="IPR011527">
    <property type="entry name" value="ABC1_TM_dom"/>
</dbReference>
<dbReference type="Proteomes" id="UP000707245">
    <property type="component" value="Unassembled WGS sequence"/>
</dbReference>
<keyword evidence="4 10" id="KW-0067">ATP-binding</keyword>
<keyword evidence="11" id="KW-1185">Reference proteome</keyword>
<gene>
    <name evidence="10" type="ORF">EI167_11060</name>
</gene>
<protein>
    <submittedName>
        <fullName evidence="10">ABC transporter ATP-binding protein</fullName>
    </submittedName>
</protein>
<dbReference type="PROSITE" id="PS00675">
    <property type="entry name" value="SIGMA54_INTERACT_1"/>
    <property type="match status" value="1"/>
</dbReference>
<reference evidence="10 11" key="1">
    <citation type="submission" date="2020-07" db="EMBL/GenBank/DDBJ databases">
        <title>Halophilic bacteria isolated from french cheeses.</title>
        <authorList>
            <person name="Kothe C.I."/>
            <person name="Farah-Kraiem B."/>
            <person name="Renault P."/>
            <person name="Dridi B."/>
        </authorList>
    </citation>
    <scope>NUCLEOTIDE SEQUENCE [LARGE SCALE GENOMIC DNA]</scope>
    <source>
        <strain evidence="10 11">FME14</strain>
    </source>
</reference>
<feature type="domain" description="ABC transporter" evidence="8">
    <location>
        <begin position="314"/>
        <end position="517"/>
    </location>
</feature>
<organism evidence="10 11">
    <name type="scientific">Pseudoalteromonas prydzensis</name>
    <dbReference type="NCBI Taxonomy" id="182141"/>
    <lineage>
        <taxon>Bacteria</taxon>
        <taxon>Pseudomonadati</taxon>
        <taxon>Pseudomonadota</taxon>
        <taxon>Gammaproteobacteria</taxon>
        <taxon>Alteromonadales</taxon>
        <taxon>Pseudoalteromonadaceae</taxon>
        <taxon>Pseudoalteromonas</taxon>
    </lineage>
</organism>
<proteinExistence type="predicted"/>
<dbReference type="SUPFAM" id="SSF52540">
    <property type="entry name" value="P-loop containing nucleoside triphosphate hydrolases"/>
    <property type="match status" value="1"/>
</dbReference>
<dbReference type="Gene3D" id="1.20.1560.10">
    <property type="entry name" value="ABC transporter type 1, transmembrane domain"/>
    <property type="match status" value="1"/>
</dbReference>
<dbReference type="SUPFAM" id="SSF90123">
    <property type="entry name" value="ABC transporter transmembrane region"/>
    <property type="match status" value="1"/>
</dbReference>
<sequence length="521" mass="56410">MRKPSILTKSAFKVLLPVTIGWGAVAVLESLSYIAIALAILGVWPAYTVLLLGCVTIIMTILVSRSGFNVAVSLIDALYSEIINCMTHIKVRWFKAQNQTKLITLMGQHIPSFMAIPAHQLQQFIHAPLIPIVITIGMIWVAGYQIALILAGLLMIALYIQFISQRALLKSDQQRSGSEQKSKHAGQELVDHIELLRSATGCINASKRAEDAWLAQSKALACTNEAAAKSTFYAAVAGALPCLGILIYMLAAGVYSGEYVFVVTLLALRATLPMEALALAALSVNEHTSAIKSYFNVLEAPQLQEPINKQPKQLHNYNMRIDKLTYQPALSCFSTEIEAGTRVLIRGESGVGKSTLLHLLMGFDVPQSGNIQIGSTSLSSITSTQRETLFAYVPQSPVIFNGTIASNIRMSNPTASDEEVEDIAQKMMLTNVISQSPLGINQPVVDGGGQLSGGEKQRIGLAQAILKKAPILILDEATAALDTEVEEVIAKELMQLDCTIIVVSHRNPAIWQAHKTITLAN</sequence>
<dbReference type="Pfam" id="PF00005">
    <property type="entry name" value="ABC_tran"/>
    <property type="match status" value="1"/>
</dbReference>
<feature type="transmembrane region" description="Helical" evidence="7">
    <location>
        <begin position="12"/>
        <end position="38"/>
    </location>
</feature>
<evidence type="ECO:0000256" key="1">
    <source>
        <dbReference type="ARBA" id="ARBA00004651"/>
    </source>
</evidence>
<dbReference type="InterPro" id="IPR039421">
    <property type="entry name" value="Type_1_exporter"/>
</dbReference>
<dbReference type="PROSITE" id="PS50893">
    <property type="entry name" value="ABC_TRANSPORTER_2"/>
    <property type="match status" value="1"/>
</dbReference>
<dbReference type="InterPro" id="IPR027417">
    <property type="entry name" value="P-loop_NTPase"/>
</dbReference>
<dbReference type="PROSITE" id="PS50929">
    <property type="entry name" value="ABC_TM1F"/>
    <property type="match status" value="1"/>
</dbReference>
<evidence type="ECO:0000313" key="11">
    <source>
        <dbReference type="Proteomes" id="UP000707245"/>
    </source>
</evidence>
<evidence type="ECO:0000256" key="6">
    <source>
        <dbReference type="ARBA" id="ARBA00023136"/>
    </source>
</evidence>
<dbReference type="InterPro" id="IPR017871">
    <property type="entry name" value="ABC_transporter-like_CS"/>
</dbReference>
<comment type="caution">
    <text evidence="10">The sequence shown here is derived from an EMBL/GenBank/DDBJ whole genome shotgun (WGS) entry which is preliminary data.</text>
</comment>
<dbReference type="InterPro" id="IPR036640">
    <property type="entry name" value="ABC1_TM_sf"/>
</dbReference>
<dbReference type="InterPro" id="IPR003439">
    <property type="entry name" value="ABC_transporter-like_ATP-bd"/>
</dbReference>
<dbReference type="PROSITE" id="PS00211">
    <property type="entry name" value="ABC_TRANSPORTER_1"/>
    <property type="match status" value="1"/>
</dbReference>
<evidence type="ECO:0000256" key="7">
    <source>
        <dbReference type="SAM" id="Phobius"/>
    </source>
</evidence>
<name>A0ABR9FMF5_9GAMM</name>
<dbReference type="PANTHER" id="PTHR24221:SF654">
    <property type="entry name" value="ATP-BINDING CASSETTE SUB-FAMILY B MEMBER 6"/>
    <property type="match status" value="1"/>
</dbReference>
<keyword evidence="3" id="KW-0547">Nucleotide-binding</keyword>
<evidence type="ECO:0000256" key="5">
    <source>
        <dbReference type="ARBA" id="ARBA00022989"/>
    </source>
</evidence>
<feature type="transmembrane region" description="Helical" evidence="7">
    <location>
        <begin position="148"/>
        <end position="169"/>
    </location>
</feature>
<dbReference type="PANTHER" id="PTHR24221">
    <property type="entry name" value="ATP-BINDING CASSETTE SUB-FAMILY B"/>
    <property type="match status" value="1"/>
</dbReference>
<dbReference type="SMART" id="SM00382">
    <property type="entry name" value="AAA"/>
    <property type="match status" value="1"/>
</dbReference>
<evidence type="ECO:0000256" key="4">
    <source>
        <dbReference type="ARBA" id="ARBA00022840"/>
    </source>
</evidence>
<evidence type="ECO:0000313" key="10">
    <source>
        <dbReference type="EMBL" id="MBE0457979.1"/>
    </source>
</evidence>
<evidence type="ECO:0000256" key="2">
    <source>
        <dbReference type="ARBA" id="ARBA00022692"/>
    </source>
</evidence>
<keyword evidence="2 7" id="KW-0812">Transmembrane</keyword>
<feature type="transmembrane region" description="Helical" evidence="7">
    <location>
        <begin position="124"/>
        <end position="142"/>
    </location>
</feature>
<dbReference type="GO" id="GO:0005524">
    <property type="term" value="F:ATP binding"/>
    <property type="evidence" value="ECO:0007669"/>
    <property type="project" value="UniProtKB-KW"/>
</dbReference>
<feature type="transmembrane region" description="Helical" evidence="7">
    <location>
        <begin position="44"/>
        <end position="63"/>
    </location>
</feature>
<evidence type="ECO:0000259" key="9">
    <source>
        <dbReference type="PROSITE" id="PS50929"/>
    </source>
</evidence>
<dbReference type="InterPro" id="IPR025662">
    <property type="entry name" value="Sigma_54_int_dom_ATP-bd_1"/>
</dbReference>
<dbReference type="InterPro" id="IPR003593">
    <property type="entry name" value="AAA+_ATPase"/>
</dbReference>
<keyword evidence="6 7" id="KW-0472">Membrane</keyword>
<comment type="subcellular location">
    <subcellularLocation>
        <location evidence="1">Cell membrane</location>
        <topology evidence="1">Multi-pass membrane protein</topology>
    </subcellularLocation>
</comment>
<feature type="domain" description="ABC transmembrane type-1" evidence="9">
    <location>
        <begin position="10"/>
        <end position="286"/>
    </location>
</feature>
<accession>A0ABR9FMF5</accession>
<dbReference type="EMBL" id="RRZA01000030">
    <property type="protein sequence ID" value="MBE0457979.1"/>
    <property type="molecule type" value="Genomic_DNA"/>
</dbReference>
<dbReference type="Gene3D" id="3.40.50.300">
    <property type="entry name" value="P-loop containing nucleotide triphosphate hydrolases"/>
    <property type="match status" value="1"/>
</dbReference>
<evidence type="ECO:0000256" key="3">
    <source>
        <dbReference type="ARBA" id="ARBA00022741"/>
    </source>
</evidence>
<evidence type="ECO:0000259" key="8">
    <source>
        <dbReference type="PROSITE" id="PS50893"/>
    </source>
</evidence>
<keyword evidence="5 7" id="KW-1133">Transmembrane helix</keyword>
<dbReference type="RefSeq" id="WP_192541786.1">
    <property type="nucleotide sequence ID" value="NZ_JBQDLW010000007.1"/>
</dbReference>